<evidence type="ECO:0000313" key="12">
    <source>
        <dbReference type="EMBL" id="TNY21011.1"/>
    </source>
</evidence>
<feature type="region of interest" description="Disordered" evidence="9">
    <location>
        <begin position="1087"/>
        <end position="1145"/>
    </location>
</feature>
<dbReference type="PROSITE" id="PS00701">
    <property type="entry name" value="RIBOSOMAL_L16_2"/>
    <property type="match status" value="1"/>
</dbReference>
<dbReference type="Pfam" id="PF04082">
    <property type="entry name" value="Fungal_trans"/>
    <property type="match status" value="1"/>
</dbReference>
<keyword evidence="4" id="KW-0689">Ribosomal protein</keyword>
<gene>
    <name evidence="12" type="ORF">DMC30DRAFT_408713</name>
</gene>
<dbReference type="GO" id="GO:1990904">
    <property type="term" value="C:ribonucleoprotein complex"/>
    <property type="evidence" value="ECO:0007669"/>
    <property type="project" value="UniProtKB-KW"/>
</dbReference>
<keyword evidence="3" id="KW-0479">Metal-binding</keyword>
<evidence type="ECO:0000256" key="8">
    <source>
        <dbReference type="ARBA" id="ARBA00023274"/>
    </source>
</evidence>
<dbReference type="InterPro" id="IPR016180">
    <property type="entry name" value="Ribosomal_uL16_dom"/>
</dbReference>
<dbReference type="GO" id="GO:0005634">
    <property type="term" value="C:nucleus"/>
    <property type="evidence" value="ECO:0007669"/>
    <property type="project" value="UniProtKB-SubCell"/>
</dbReference>
<dbReference type="Gene3D" id="3.90.1170.10">
    <property type="entry name" value="Ribosomal protein L10e/L16"/>
    <property type="match status" value="1"/>
</dbReference>
<evidence type="ECO:0000256" key="1">
    <source>
        <dbReference type="ARBA" id="ARBA00004123"/>
    </source>
</evidence>
<feature type="transmembrane region" description="Helical" evidence="10">
    <location>
        <begin position="403"/>
        <end position="428"/>
    </location>
</feature>
<feature type="transmembrane region" description="Helical" evidence="10">
    <location>
        <begin position="347"/>
        <end position="368"/>
    </location>
</feature>
<feature type="compositionally biased region" description="Basic and acidic residues" evidence="9">
    <location>
        <begin position="748"/>
        <end position="763"/>
    </location>
</feature>
<dbReference type="CDD" id="cd01433">
    <property type="entry name" value="Ribosomal_L16_L10e"/>
    <property type="match status" value="1"/>
</dbReference>
<feature type="compositionally biased region" description="Pro residues" evidence="9">
    <location>
        <begin position="1130"/>
        <end position="1139"/>
    </location>
</feature>
<evidence type="ECO:0000256" key="4">
    <source>
        <dbReference type="ARBA" id="ARBA00022980"/>
    </source>
</evidence>
<feature type="compositionally biased region" description="Basic and acidic residues" evidence="9">
    <location>
        <begin position="447"/>
        <end position="459"/>
    </location>
</feature>
<feature type="region of interest" description="Disordered" evidence="9">
    <location>
        <begin position="439"/>
        <end position="466"/>
    </location>
</feature>
<keyword evidence="10" id="KW-1133">Transmembrane helix</keyword>
<dbReference type="EMBL" id="SOZI01000052">
    <property type="protein sequence ID" value="TNY21011.1"/>
    <property type="molecule type" value="Genomic_DNA"/>
</dbReference>
<dbReference type="PANTHER" id="PTHR47338">
    <property type="entry name" value="ZN(II)2CYS6 TRANSCRIPTION FACTOR (EUROFUNG)-RELATED"/>
    <property type="match status" value="1"/>
</dbReference>
<keyword evidence="10" id="KW-0812">Transmembrane</keyword>
<dbReference type="InterPro" id="IPR036920">
    <property type="entry name" value="Ribosomal_uL16_sf"/>
</dbReference>
<dbReference type="STRING" id="5288.A0A5C5FZ70"/>
<keyword evidence="8" id="KW-0687">Ribonucleoprotein</keyword>
<dbReference type="InterPro" id="IPR047873">
    <property type="entry name" value="Ribosomal_uL16"/>
</dbReference>
<dbReference type="InterPro" id="IPR020798">
    <property type="entry name" value="Ribosomal_uL16_CS"/>
</dbReference>
<feature type="compositionally biased region" description="Polar residues" evidence="9">
    <location>
        <begin position="1090"/>
        <end position="1112"/>
    </location>
</feature>
<protein>
    <recommendedName>
        <fullName evidence="11">Xylanolytic transcriptional activator regulatory domain-containing protein</fullName>
    </recommendedName>
</protein>
<dbReference type="GO" id="GO:0006351">
    <property type="term" value="P:DNA-templated transcription"/>
    <property type="evidence" value="ECO:0007669"/>
    <property type="project" value="InterPro"/>
</dbReference>
<sequence length="1886" mass="202101">MSFFRANSLLSSLSRLSIASAPQRAAAAAPTPSTSALFQPRQLLQVRNKSLVPRRTKYRKAHKGRTPLALGGSTKGSTLEWGDYGLRVNEAVRLSAKHLEVAEAALKRGLKPVRGSKVYLRVFPDIPVCIKGNETRMGKGKGTFEFWACRAKMGRVILEIGGPNLRPETAHAVMKLAAAKLPCTTEVVDRSSHARVGFADVEKEALAPRVVTLGQVQAAQAAAQGTATAAAEPSPLREAVTGCRERKGSGSGRNAVAHCESRANTNLSPCIFEAPAAWSLAYGYEKKDKAAKVLPGASLDLTDAFAVGGTVTAAAGLSAILCNILLLYTVFHPRKPETLKSIRVKEALFGTIAFLLLGALIPATVITATKSGVISAPGIPQSVIDTLVKSTGEDLRYRKQTPIIAYLIVGWIAWLSTIITGILVSIAARKTHKYGVDQSGPLAGGAHHHDESSRERSLAENDSGLMTTTTAEKGTVHHAEKGAAPQHVDHDHQWQRAHAARARSAAVCPNLSLFPTTRPVHQAAAMYLRAPRVCAFALTTALCITEIGLAAWTLKEYVSGRTGNGEREGASEGSELTSSFPRNSSHDKEELARKTLPGASLDLSDALAVGKATTAAAAVSAVVCLFMLFWTLLRPRQAETLTSIRLKEGGFALILMFFFGALVPATYYTATRSGVIKAPGIPQSIIDSLVKASGQDLRSDASPARSPSPDRKQKTILSYVITGWIAFLFTAISLVLVSVAARKTLKHGVDGKGPLAHEKEHTGSHGHAQDSAAASTVAESRPSVAHEKTADADVELVATDAGEELLGALVGGPGPSRLGRVVDGRAARAELCVDPPGDEQLDVDGRREQVMREGLGKGFDGGLAGVVEEVDAAMTLKDPVCSVADVFRVGDVDDARVKLVLGEALGDELLGCEVECVAVDVEEDRVEAKASCDEGSDCVADATCACSRDDGDVARLKRRMGRHGVTGSPSPLVTHSWVPINAPTHRHSRGLVMPADRHYAPPLLPDFAPGFPSTTTNSSSSSPSSALAKGTSSLGRGRACRPCRKRKVKDLSSMRCDFDTEEERRKPVGGGKVAALEAKIAALERRLAEVTSQGSPSRESASRSATPNGAASQQQPQQQQPVPDPTFQFAPPPPPPPQPFNGAAQQSLPHFDAFAAASIQPQQPVASTSALPDYSFPPTPFTFPPQPSYPQFPAAFDPFAPVAPAPAPLPPVDVPGNPRLPSPPLLERLMNVFFDLPHEAVDLVSRRRFMETFALGPAHPDYPAKCLLHAMVATATDLAGDEVWEGEERYWGDQGPAEYHADFADVLIPLGFRTERNILQVAQAAVLFACFNLYHGRFSSAYIDTSVAVRICISLGLNHESYSPRDLPLSSFLSHRTFLTPPRDEDEMMERATTWWFAITCETFSAAATGWACCIDERDITTLIPAASPFGDDPTAREALYLHSPSFFSLNPPHLVRLVQINLKVTVLMNRVCTFVHRTTALANATPDRSALGPSDFPKIRASPAFTKLELALENFGRKAPAQLVTLLEPEAFLCPSLVATSVILLHERFCTSTEGDPSMIKCAEACRNIFQNLQVLNSASFHPRQIPPFLTWSWGVAGRTFVREIAIKNLRGVYEGDDVAQLRSCVQAICARLEQTRTPLGPNIARALLVMLDHPDICLPSADAAARNPPGVTSIARLMSALGTKHGAAAGMGGLDLVGAGLVLQPGGTRTAFSLLARSARPTAQPLARTAARPVARKASTAAHDPHAAAAGEHYPQEGFNAPFWRRLSLGALAVFIYLRAAPDDLPSKALDAAEDKAPAWMTRYIEHNLRPDADKFKARNERHLELAKQAADDKLLFQEAERPRVRRMRYLGTFDQASPNGIEVGSQADLSGLVIKSEKDDFAA</sequence>
<proteinExistence type="inferred from homology"/>
<dbReference type="GO" id="GO:0006412">
    <property type="term" value="P:translation"/>
    <property type="evidence" value="ECO:0007669"/>
    <property type="project" value="InterPro"/>
</dbReference>
<dbReference type="PRINTS" id="PR00060">
    <property type="entry name" value="RIBOSOMALL16"/>
</dbReference>
<feature type="transmembrane region" description="Helical" evidence="10">
    <location>
        <begin position="651"/>
        <end position="670"/>
    </location>
</feature>
<evidence type="ECO:0000256" key="6">
    <source>
        <dbReference type="ARBA" id="ARBA00023163"/>
    </source>
</evidence>
<dbReference type="GO" id="GO:0008270">
    <property type="term" value="F:zinc ion binding"/>
    <property type="evidence" value="ECO:0007669"/>
    <property type="project" value="InterPro"/>
</dbReference>
<feature type="transmembrane region" description="Helical" evidence="10">
    <location>
        <begin position="606"/>
        <end position="630"/>
    </location>
</feature>
<dbReference type="GO" id="GO:0005840">
    <property type="term" value="C:ribosome"/>
    <property type="evidence" value="ECO:0007669"/>
    <property type="project" value="UniProtKB-KW"/>
</dbReference>
<feature type="compositionally biased region" description="Low complexity" evidence="9">
    <location>
        <begin position="1013"/>
        <end position="1033"/>
    </location>
</feature>
<evidence type="ECO:0000256" key="2">
    <source>
        <dbReference type="ARBA" id="ARBA00008931"/>
    </source>
</evidence>
<dbReference type="GO" id="GO:0003735">
    <property type="term" value="F:structural constituent of ribosome"/>
    <property type="evidence" value="ECO:0007669"/>
    <property type="project" value="InterPro"/>
</dbReference>
<feature type="compositionally biased region" description="Low complexity" evidence="9">
    <location>
        <begin position="1113"/>
        <end position="1129"/>
    </location>
</feature>
<name>A0A5C5FZ70_9BASI</name>
<keyword evidence="10" id="KW-0472">Membrane</keyword>
<dbReference type="SMART" id="SM00906">
    <property type="entry name" value="Fungal_trans"/>
    <property type="match status" value="1"/>
</dbReference>
<evidence type="ECO:0000256" key="7">
    <source>
        <dbReference type="ARBA" id="ARBA00023242"/>
    </source>
</evidence>
<evidence type="ECO:0000259" key="11">
    <source>
        <dbReference type="SMART" id="SM00906"/>
    </source>
</evidence>
<feature type="compositionally biased region" description="Polar residues" evidence="9">
    <location>
        <begin position="574"/>
        <end position="583"/>
    </location>
</feature>
<dbReference type="Proteomes" id="UP000311382">
    <property type="component" value="Unassembled WGS sequence"/>
</dbReference>
<keyword evidence="7" id="KW-0539">Nucleus</keyword>
<feature type="region of interest" description="Disordered" evidence="9">
    <location>
        <begin position="748"/>
        <end position="789"/>
    </location>
</feature>
<dbReference type="GO" id="GO:0019843">
    <property type="term" value="F:rRNA binding"/>
    <property type="evidence" value="ECO:0007669"/>
    <property type="project" value="InterPro"/>
</dbReference>
<evidence type="ECO:0000256" key="3">
    <source>
        <dbReference type="ARBA" id="ARBA00022723"/>
    </source>
</evidence>
<dbReference type="InterPro" id="IPR050815">
    <property type="entry name" value="TF_fung"/>
</dbReference>
<comment type="subcellular location">
    <subcellularLocation>
        <location evidence="1">Nucleus</location>
    </subcellularLocation>
</comment>
<keyword evidence="6" id="KW-0804">Transcription</keyword>
<comment type="caution">
    <text evidence="12">The sequence shown here is derived from an EMBL/GenBank/DDBJ whole genome shotgun (WGS) entry which is preliminary data.</text>
</comment>
<evidence type="ECO:0000313" key="13">
    <source>
        <dbReference type="Proteomes" id="UP000311382"/>
    </source>
</evidence>
<organism evidence="12 13">
    <name type="scientific">Rhodotorula diobovata</name>
    <dbReference type="NCBI Taxonomy" id="5288"/>
    <lineage>
        <taxon>Eukaryota</taxon>
        <taxon>Fungi</taxon>
        <taxon>Dikarya</taxon>
        <taxon>Basidiomycota</taxon>
        <taxon>Pucciniomycotina</taxon>
        <taxon>Microbotryomycetes</taxon>
        <taxon>Sporidiobolales</taxon>
        <taxon>Sporidiobolaceae</taxon>
        <taxon>Rhodotorula</taxon>
    </lineage>
</organism>
<accession>A0A5C5FZ70</accession>
<dbReference type="NCBIfam" id="TIGR01164">
    <property type="entry name" value="rplP_bact"/>
    <property type="match status" value="1"/>
</dbReference>
<dbReference type="CDD" id="cd12148">
    <property type="entry name" value="fungal_TF_MHR"/>
    <property type="match status" value="1"/>
</dbReference>
<reference evidence="12 13" key="1">
    <citation type="submission" date="2019-03" db="EMBL/GenBank/DDBJ databases">
        <title>Rhodosporidium diobovatum UCD-FST 08-225 genome sequencing, assembly, and annotation.</title>
        <authorList>
            <person name="Fakankun I.U."/>
            <person name="Fristensky B."/>
            <person name="Levin D.B."/>
        </authorList>
    </citation>
    <scope>NUCLEOTIDE SEQUENCE [LARGE SCALE GENOMIC DNA]</scope>
    <source>
        <strain evidence="12 13">UCD-FST 08-225</strain>
    </source>
</reference>
<dbReference type="OrthoDB" id="5600212at2759"/>
<feature type="region of interest" description="Disordered" evidence="9">
    <location>
        <begin position="1010"/>
        <end position="1046"/>
    </location>
</feature>
<dbReference type="Pfam" id="PF00252">
    <property type="entry name" value="Ribosomal_L16"/>
    <property type="match status" value="1"/>
</dbReference>
<evidence type="ECO:0000256" key="10">
    <source>
        <dbReference type="SAM" id="Phobius"/>
    </source>
</evidence>
<dbReference type="InterPro" id="IPR000114">
    <property type="entry name" value="Ribosomal_uL16_bact-type"/>
</dbReference>
<evidence type="ECO:0000256" key="9">
    <source>
        <dbReference type="SAM" id="MobiDB-lite"/>
    </source>
</evidence>
<evidence type="ECO:0000256" key="5">
    <source>
        <dbReference type="ARBA" id="ARBA00023015"/>
    </source>
</evidence>
<feature type="transmembrane region" description="Helical" evidence="10">
    <location>
        <begin position="304"/>
        <end position="326"/>
    </location>
</feature>
<keyword evidence="13" id="KW-1185">Reference proteome</keyword>
<feature type="domain" description="Xylanolytic transcriptional activator regulatory" evidence="11">
    <location>
        <begin position="1341"/>
        <end position="1431"/>
    </location>
</feature>
<dbReference type="InterPro" id="IPR007219">
    <property type="entry name" value="XnlR_reg_dom"/>
</dbReference>
<comment type="similarity">
    <text evidence="2">Belongs to the universal ribosomal protein uL16 family.</text>
</comment>
<dbReference type="SUPFAM" id="SSF54686">
    <property type="entry name" value="Ribosomal protein L16p/L10e"/>
    <property type="match status" value="1"/>
</dbReference>
<keyword evidence="5" id="KW-0805">Transcription regulation</keyword>
<feature type="region of interest" description="Disordered" evidence="9">
    <location>
        <begin position="562"/>
        <end position="591"/>
    </location>
</feature>
<dbReference type="GO" id="GO:0000981">
    <property type="term" value="F:DNA-binding transcription factor activity, RNA polymerase II-specific"/>
    <property type="evidence" value="ECO:0007669"/>
    <property type="project" value="InterPro"/>
</dbReference>
<dbReference type="PANTHER" id="PTHR47338:SF29">
    <property type="entry name" value="ZN(2)-C6 FUNGAL-TYPE DOMAIN-CONTAINING PROTEIN"/>
    <property type="match status" value="1"/>
</dbReference>
<feature type="transmembrane region" description="Helical" evidence="10">
    <location>
        <begin position="716"/>
        <end position="737"/>
    </location>
</feature>
<dbReference type="GO" id="GO:0003677">
    <property type="term" value="F:DNA binding"/>
    <property type="evidence" value="ECO:0007669"/>
    <property type="project" value="InterPro"/>
</dbReference>